<feature type="region of interest" description="Disordered" evidence="3">
    <location>
        <begin position="195"/>
        <end position="227"/>
    </location>
</feature>
<dbReference type="GO" id="GO:0009611">
    <property type="term" value="P:response to wounding"/>
    <property type="evidence" value="ECO:0007669"/>
    <property type="project" value="UniProtKB-UniRule"/>
</dbReference>
<sequence>MAMLRMAQHNNGNHCSSQQSVKSVFHDFMGMKPTDSPLVAAPKTTEARPSPSSASVSVGASSGVARGPLSTISDIASERQLGNHLEGVPFYCPRSDLSGTEISNRILGNKRSNSDSSFMSSSRDAFRMVPDSIQNLHLLKSRKPTSASLTYQPSTGTKTDFNKWERSVLMNTGSSMQHPPHGGQLASFVHQISSNKSRDANAGPSSISQSAADEGSRTGIKGPGILSSVNTTSAAYEKSLSALGGSRPKPLTSIIDPESSMPPSSQQGLASSSCQMTIFYGGQAHVFDNVHPNKAEIIMALAGSNGGCWSTTYSPKPTAKLTNDSNMLCGDSETGIVSKITPPQEPHGRLSFAGTSSLAIKSGNRLSTQAGAHQGSFVAKEDVRNSIKASDHSSEDKRTQSH</sequence>
<dbReference type="SMART" id="SM00979">
    <property type="entry name" value="TIFY"/>
    <property type="match status" value="1"/>
</dbReference>
<evidence type="ECO:0000313" key="5">
    <source>
        <dbReference type="EMBL" id="KAK4277126.1"/>
    </source>
</evidence>
<gene>
    <name evidence="5" type="ORF">QN277_015171</name>
</gene>
<feature type="region of interest" description="Disordered" evidence="3">
    <location>
        <begin position="240"/>
        <end position="269"/>
    </location>
</feature>
<feature type="domain" description="Tify" evidence="4">
    <location>
        <begin position="269"/>
        <end position="304"/>
    </location>
</feature>
<keyword evidence="2" id="KW-1184">Jasmonic acid signaling pathway</keyword>
<organism evidence="5 6">
    <name type="scientific">Acacia crassicarpa</name>
    <name type="common">northern wattle</name>
    <dbReference type="NCBI Taxonomy" id="499986"/>
    <lineage>
        <taxon>Eukaryota</taxon>
        <taxon>Viridiplantae</taxon>
        <taxon>Streptophyta</taxon>
        <taxon>Embryophyta</taxon>
        <taxon>Tracheophyta</taxon>
        <taxon>Spermatophyta</taxon>
        <taxon>Magnoliopsida</taxon>
        <taxon>eudicotyledons</taxon>
        <taxon>Gunneridae</taxon>
        <taxon>Pentapetalae</taxon>
        <taxon>rosids</taxon>
        <taxon>fabids</taxon>
        <taxon>Fabales</taxon>
        <taxon>Fabaceae</taxon>
        <taxon>Caesalpinioideae</taxon>
        <taxon>mimosoid clade</taxon>
        <taxon>Acacieae</taxon>
        <taxon>Acacia</taxon>
    </lineage>
</organism>
<dbReference type="EMBL" id="JAWXYG010000003">
    <property type="protein sequence ID" value="KAK4277126.1"/>
    <property type="molecule type" value="Genomic_DNA"/>
</dbReference>
<comment type="domain">
    <text evidence="2">The jas domain is required for interaction with COI1.</text>
</comment>
<dbReference type="Pfam" id="PF06200">
    <property type="entry name" value="tify"/>
    <property type="match status" value="1"/>
</dbReference>
<comment type="caution">
    <text evidence="5">The sequence shown here is derived from an EMBL/GenBank/DDBJ whole genome shotgun (WGS) entry which is preliminary data.</text>
</comment>
<dbReference type="GO" id="GO:0005634">
    <property type="term" value="C:nucleus"/>
    <property type="evidence" value="ECO:0007669"/>
    <property type="project" value="UniProtKB-SubCell"/>
</dbReference>
<evidence type="ECO:0000256" key="3">
    <source>
        <dbReference type="SAM" id="MobiDB-lite"/>
    </source>
</evidence>
<feature type="region of interest" description="Disordered" evidence="3">
    <location>
        <begin position="367"/>
        <end position="402"/>
    </location>
</feature>
<dbReference type="GO" id="GO:2000022">
    <property type="term" value="P:regulation of jasmonic acid mediated signaling pathway"/>
    <property type="evidence" value="ECO:0007669"/>
    <property type="project" value="UniProtKB-UniRule"/>
</dbReference>
<dbReference type="PANTHER" id="PTHR33077:SF8">
    <property type="entry name" value="PROTEIN TIFY 8"/>
    <property type="match status" value="1"/>
</dbReference>
<accession>A0AAE1JXT3</accession>
<comment type="similarity">
    <text evidence="1 2">Belongs to the TIFY/JAZ family.</text>
</comment>
<comment type="subcellular location">
    <subcellularLocation>
        <location evidence="2">Nucleus</location>
    </subcellularLocation>
</comment>
<dbReference type="GO" id="GO:0031347">
    <property type="term" value="P:regulation of defense response"/>
    <property type="evidence" value="ECO:0007669"/>
    <property type="project" value="UniProtKB-UniRule"/>
</dbReference>
<evidence type="ECO:0000259" key="4">
    <source>
        <dbReference type="PROSITE" id="PS51320"/>
    </source>
</evidence>
<dbReference type="Proteomes" id="UP001293593">
    <property type="component" value="Unassembled WGS sequence"/>
</dbReference>
<keyword evidence="2" id="KW-0539">Nucleus</keyword>
<proteinExistence type="inferred from homology"/>
<evidence type="ECO:0000313" key="6">
    <source>
        <dbReference type="Proteomes" id="UP001293593"/>
    </source>
</evidence>
<dbReference type="PROSITE" id="PS51320">
    <property type="entry name" value="TIFY"/>
    <property type="match status" value="1"/>
</dbReference>
<comment type="function">
    <text evidence="2">Repressor of jasmonate responses.</text>
</comment>
<dbReference type="InterPro" id="IPR010399">
    <property type="entry name" value="Tify_dom"/>
</dbReference>
<name>A0AAE1JXT3_9FABA</name>
<evidence type="ECO:0000256" key="1">
    <source>
        <dbReference type="ARBA" id="ARBA00008614"/>
    </source>
</evidence>
<evidence type="ECO:0000256" key="2">
    <source>
        <dbReference type="RuleBase" id="RU369065"/>
    </source>
</evidence>
<feature type="compositionally biased region" description="Basic and acidic residues" evidence="3">
    <location>
        <begin position="379"/>
        <end position="402"/>
    </location>
</feature>
<dbReference type="PANTHER" id="PTHR33077">
    <property type="entry name" value="PROTEIN TIFY 4A-RELATED-RELATED"/>
    <property type="match status" value="1"/>
</dbReference>
<keyword evidence="6" id="KW-1185">Reference proteome</keyword>
<dbReference type="AlphaFoldDB" id="A0AAE1JXT3"/>
<feature type="compositionally biased region" description="Low complexity" evidence="3">
    <location>
        <begin position="48"/>
        <end position="61"/>
    </location>
</feature>
<protein>
    <recommendedName>
        <fullName evidence="2">Protein TIFY</fullName>
    </recommendedName>
    <alternativeName>
        <fullName evidence="2">Jasmonate ZIM domain-containing protein</fullName>
    </alternativeName>
</protein>
<reference evidence="5" key="1">
    <citation type="submission" date="2023-10" db="EMBL/GenBank/DDBJ databases">
        <title>Chromosome-level genome of the transformable northern wattle, Acacia crassicarpa.</title>
        <authorList>
            <person name="Massaro I."/>
            <person name="Sinha N.R."/>
            <person name="Poethig S."/>
            <person name="Leichty A.R."/>
        </authorList>
    </citation>
    <scope>NUCLEOTIDE SEQUENCE</scope>
    <source>
        <strain evidence="5">Acra3RX</strain>
        <tissue evidence="5">Leaf</tissue>
    </source>
</reference>
<dbReference type="InterPro" id="IPR040390">
    <property type="entry name" value="TIFY/JAZ"/>
</dbReference>
<feature type="region of interest" description="Disordered" evidence="3">
    <location>
        <begin position="40"/>
        <end position="61"/>
    </location>
</feature>